<dbReference type="Proteomes" id="UP000053923">
    <property type="component" value="Unassembled WGS sequence"/>
</dbReference>
<gene>
    <name evidence="1" type="ORF">ADL12_23650</name>
</gene>
<dbReference type="Gene3D" id="3.40.50.300">
    <property type="entry name" value="P-loop containing nucleotide triphosphate hydrolases"/>
    <property type="match status" value="1"/>
</dbReference>
<proteinExistence type="predicted"/>
<dbReference type="SUPFAM" id="SSF52540">
    <property type="entry name" value="P-loop containing nucleoside triphosphate hydrolases"/>
    <property type="match status" value="1"/>
</dbReference>
<keyword evidence="2" id="KW-1185">Reference proteome</keyword>
<name>A0A117MRS2_9ACTN</name>
<sequence>MLGFLEGRTSAGYGNFYEFDIFHKILKSLPTWEEKIDYALRDPSFLGRDQFERSMWPLRHPDVCKVRFEDLIGPKGGGSRERQVESLARLFAQIGSPEDPEDVADRIYNENSWSFFKGRSGSWREHFTDKNIARFDEQFGDILEQYGYE</sequence>
<dbReference type="EMBL" id="LLZG01000231">
    <property type="protein sequence ID" value="KUL32186.1"/>
    <property type="molecule type" value="Genomic_DNA"/>
</dbReference>
<dbReference type="RefSeq" id="WP_062704857.1">
    <property type="nucleotide sequence ID" value="NZ_LLZG01000231.1"/>
</dbReference>
<comment type="caution">
    <text evidence="1">The sequence shown here is derived from an EMBL/GenBank/DDBJ whole genome shotgun (WGS) entry which is preliminary data.</text>
</comment>
<evidence type="ECO:0000313" key="1">
    <source>
        <dbReference type="EMBL" id="KUL32186.1"/>
    </source>
</evidence>
<dbReference type="AlphaFoldDB" id="A0A117MRS2"/>
<dbReference type="OrthoDB" id="7855720at2"/>
<dbReference type="InterPro" id="IPR027417">
    <property type="entry name" value="P-loop_NTPase"/>
</dbReference>
<reference evidence="2" key="1">
    <citation type="submission" date="2015-10" db="EMBL/GenBank/DDBJ databases">
        <authorList>
            <person name="Ju K.-S."/>
            <person name="Doroghazi J.R."/>
            <person name="Metcalf W.W."/>
        </authorList>
    </citation>
    <scope>NUCLEOTIDE SEQUENCE [LARGE SCALE GENOMIC DNA]</scope>
    <source>
        <strain evidence="2">NRRL 3151</strain>
    </source>
</reference>
<evidence type="ECO:0008006" key="3">
    <source>
        <dbReference type="Google" id="ProtNLM"/>
    </source>
</evidence>
<accession>A0A117MRS2</accession>
<evidence type="ECO:0000313" key="2">
    <source>
        <dbReference type="Proteomes" id="UP000053923"/>
    </source>
</evidence>
<organism evidence="1 2">
    <name type="scientific">Streptomyces regalis</name>
    <dbReference type="NCBI Taxonomy" id="68262"/>
    <lineage>
        <taxon>Bacteria</taxon>
        <taxon>Bacillati</taxon>
        <taxon>Actinomycetota</taxon>
        <taxon>Actinomycetes</taxon>
        <taxon>Kitasatosporales</taxon>
        <taxon>Streptomycetaceae</taxon>
        <taxon>Streptomyces</taxon>
    </lineage>
</organism>
<protein>
    <recommendedName>
        <fullName evidence="3">Sulfotransferase domain-containing protein</fullName>
    </recommendedName>
</protein>